<sequence>MAQDIGFSFVADEIVAPGTDLVIKIARPFHARVAQDAISLRRGGNTVPTPVKVSKADGTVTLSTKALSRGRYYELAVDKAVGKVFLDDSSSVPDLVDSETVARAIEAQNLGFKGKGVHVAVFENGPIDLSKLEFAGRYTSSPSASDLENHHSRLTNAIIKNKDSPDKPHGYAPDCDLYSANSRNNAALLSPHGDRELPEIAANGTGVSTIGETNSGTSFAAPAVAGTAALIQSVDGSLKTWPEACRAVLFASADRNISGGTWAQDLVAKVDASDGAGALNAQLAVLIAQTRANRDNTALVRGWDAGSLVTANFDTNTQLSTFKYRIQVPSSALNLKYTVKVALAWDSKVALNAAGTATASTLTNDLDLIVMDSSGMWVGSSSSFDNSYEIVEFTGTKGAAYDIVVRSWTWPWQAEISYLWYGIAWNVTSRLNILAPGLVEEQI</sequence>
<dbReference type="SUPFAM" id="SSF52743">
    <property type="entry name" value="Subtilisin-like"/>
    <property type="match status" value="1"/>
</dbReference>
<dbReference type="Proteomes" id="UP001285441">
    <property type="component" value="Unassembled WGS sequence"/>
</dbReference>
<keyword evidence="3" id="KW-0720">Serine protease</keyword>
<dbReference type="PROSITE" id="PS00138">
    <property type="entry name" value="SUBTILASE_SER"/>
    <property type="match status" value="1"/>
</dbReference>
<dbReference type="InterPro" id="IPR023828">
    <property type="entry name" value="Peptidase_S8_Ser-AS"/>
</dbReference>
<dbReference type="GO" id="GO:0004252">
    <property type="term" value="F:serine-type endopeptidase activity"/>
    <property type="evidence" value="ECO:0007669"/>
    <property type="project" value="InterPro"/>
</dbReference>
<protein>
    <recommendedName>
        <fullName evidence="4">Peptidase S8/S53 domain-containing protein</fullName>
    </recommendedName>
</protein>
<name>A0AAE0K270_9PEZI</name>
<dbReference type="EMBL" id="JAULSW010000010">
    <property type="protein sequence ID" value="KAK3368784.1"/>
    <property type="molecule type" value="Genomic_DNA"/>
</dbReference>
<evidence type="ECO:0000256" key="1">
    <source>
        <dbReference type="ARBA" id="ARBA00022670"/>
    </source>
</evidence>
<evidence type="ECO:0000313" key="6">
    <source>
        <dbReference type="Proteomes" id="UP001285441"/>
    </source>
</evidence>
<gene>
    <name evidence="5" type="ORF">B0H63DRAFT_442012</name>
</gene>
<dbReference type="AlphaFoldDB" id="A0AAE0K270"/>
<dbReference type="GO" id="GO:0006508">
    <property type="term" value="P:proteolysis"/>
    <property type="evidence" value="ECO:0007669"/>
    <property type="project" value="UniProtKB-KW"/>
</dbReference>
<dbReference type="InterPro" id="IPR000209">
    <property type="entry name" value="Peptidase_S8/S53_dom"/>
</dbReference>
<dbReference type="Pfam" id="PF00082">
    <property type="entry name" value="Peptidase_S8"/>
    <property type="match status" value="1"/>
</dbReference>
<accession>A0AAE0K270</accession>
<reference evidence="5" key="1">
    <citation type="journal article" date="2023" name="Mol. Phylogenet. Evol.">
        <title>Genome-scale phylogeny and comparative genomics of the fungal order Sordariales.</title>
        <authorList>
            <person name="Hensen N."/>
            <person name="Bonometti L."/>
            <person name="Westerberg I."/>
            <person name="Brannstrom I.O."/>
            <person name="Guillou S."/>
            <person name="Cros-Aarteil S."/>
            <person name="Calhoun S."/>
            <person name="Haridas S."/>
            <person name="Kuo A."/>
            <person name="Mondo S."/>
            <person name="Pangilinan J."/>
            <person name="Riley R."/>
            <person name="LaButti K."/>
            <person name="Andreopoulos B."/>
            <person name="Lipzen A."/>
            <person name="Chen C."/>
            <person name="Yan M."/>
            <person name="Daum C."/>
            <person name="Ng V."/>
            <person name="Clum A."/>
            <person name="Steindorff A."/>
            <person name="Ohm R.A."/>
            <person name="Martin F."/>
            <person name="Silar P."/>
            <person name="Natvig D.O."/>
            <person name="Lalanne C."/>
            <person name="Gautier V."/>
            <person name="Ament-Velasquez S.L."/>
            <person name="Kruys A."/>
            <person name="Hutchinson M.I."/>
            <person name="Powell A.J."/>
            <person name="Barry K."/>
            <person name="Miller A.N."/>
            <person name="Grigoriev I.V."/>
            <person name="Debuchy R."/>
            <person name="Gladieux P."/>
            <person name="Hiltunen Thoren M."/>
            <person name="Johannesson H."/>
        </authorList>
    </citation>
    <scope>NUCLEOTIDE SEQUENCE</scope>
    <source>
        <strain evidence="5">CBS 232.78</strain>
    </source>
</reference>
<proteinExistence type="predicted"/>
<evidence type="ECO:0000256" key="3">
    <source>
        <dbReference type="ARBA" id="ARBA00022825"/>
    </source>
</evidence>
<dbReference type="InterPro" id="IPR036852">
    <property type="entry name" value="Peptidase_S8/S53_dom_sf"/>
</dbReference>
<feature type="domain" description="Peptidase S8/S53" evidence="4">
    <location>
        <begin position="182"/>
        <end position="260"/>
    </location>
</feature>
<evidence type="ECO:0000313" key="5">
    <source>
        <dbReference type="EMBL" id="KAK3368784.1"/>
    </source>
</evidence>
<evidence type="ECO:0000259" key="4">
    <source>
        <dbReference type="Pfam" id="PF00082"/>
    </source>
</evidence>
<dbReference type="SUPFAM" id="SSF49785">
    <property type="entry name" value="Galactose-binding domain-like"/>
    <property type="match status" value="1"/>
</dbReference>
<evidence type="ECO:0000256" key="2">
    <source>
        <dbReference type="ARBA" id="ARBA00022801"/>
    </source>
</evidence>
<dbReference type="InterPro" id="IPR008979">
    <property type="entry name" value="Galactose-bd-like_sf"/>
</dbReference>
<keyword evidence="6" id="KW-1185">Reference proteome</keyword>
<keyword evidence="1" id="KW-0645">Protease</keyword>
<keyword evidence="2" id="KW-0378">Hydrolase</keyword>
<dbReference type="Gene3D" id="3.40.50.200">
    <property type="entry name" value="Peptidase S8/S53 domain"/>
    <property type="match status" value="1"/>
</dbReference>
<organism evidence="5 6">
    <name type="scientific">Podospora didyma</name>
    <dbReference type="NCBI Taxonomy" id="330526"/>
    <lineage>
        <taxon>Eukaryota</taxon>
        <taxon>Fungi</taxon>
        <taxon>Dikarya</taxon>
        <taxon>Ascomycota</taxon>
        <taxon>Pezizomycotina</taxon>
        <taxon>Sordariomycetes</taxon>
        <taxon>Sordariomycetidae</taxon>
        <taxon>Sordariales</taxon>
        <taxon>Podosporaceae</taxon>
        <taxon>Podospora</taxon>
    </lineage>
</organism>
<reference evidence="5" key="2">
    <citation type="submission" date="2023-06" db="EMBL/GenBank/DDBJ databases">
        <authorList>
            <consortium name="Lawrence Berkeley National Laboratory"/>
            <person name="Haridas S."/>
            <person name="Hensen N."/>
            <person name="Bonometti L."/>
            <person name="Westerberg I."/>
            <person name="Brannstrom I.O."/>
            <person name="Guillou S."/>
            <person name="Cros-Aarteil S."/>
            <person name="Calhoun S."/>
            <person name="Kuo A."/>
            <person name="Mondo S."/>
            <person name="Pangilinan J."/>
            <person name="Riley R."/>
            <person name="LaButti K."/>
            <person name="Andreopoulos B."/>
            <person name="Lipzen A."/>
            <person name="Chen C."/>
            <person name="Yanf M."/>
            <person name="Daum C."/>
            <person name="Ng V."/>
            <person name="Clum A."/>
            <person name="Steindorff A."/>
            <person name="Ohm R."/>
            <person name="Martin F."/>
            <person name="Silar P."/>
            <person name="Natvig D."/>
            <person name="Lalanne C."/>
            <person name="Gautier V."/>
            <person name="Ament-velasquez S.L."/>
            <person name="Kruys A."/>
            <person name="Hutchinson M.I."/>
            <person name="Powell A.J."/>
            <person name="Barry K."/>
            <person name="Miller A.N."/>
            <person name="Grigoriev I.V."/>
            <person name="Debuchy R."/>
            <person name="Gladieux P."/>
            <person name="Thoren M.H."/>
            <person name="Johannesson H."/>
        </authorList>
    </citation>
    <scope>NUCLEOTIDE SEQUENCE</scope>
    <source>
        <strain evidence="5">CBS 232.78</strain>
    </source>
</reference>
<comment type="caution">
    <text evidence="5">The sequence shown here is derived from an EMBL/GenBank/DDBJ whole genome shotgun (WGS) entry which is preliminary data.</text>
</comment>